<dbReference type="RefSeq" id="WP_152307706.1">
    <property type="nucleotide sequence ID" value="NZ_CP043617.1"/>
</dbReference>
<keyword evidence="3" id="KW-1185">Reference proteome</keyword>
<protein>
    <submittedName>
        <fullName evidence="2">Uncharacterized protein</fullName>
    </submittedName>
</protein>
<sequence>MTAFQSLVNIINDNHDLIDFEYKDIKDLTVINGKLFSDIIKQVKLLQDRSINKKEFIKKAVRTAFELEDQDLVLIKKEQIVIKIIQNIKRDTTERRFNGYSEDELLKLYNEYFDKTTLETFIKNISYEVFKYLFIRKQVTNDFYEKNIYSIVQNYIAKALIDFEDKNAEFRKGFAGYIFRINFVEVFSHISDQILESISYRDEYLMNWIKYYNGQVIIKHNKRYEAPSIVNESGQKYNPSALFGTIAMWFKTRDKIILLKKRFKEVNKNLEKLKIDNLSPIEYKDELIQERQEIEKYIYETNEKIKDLLEKRRINKDEETLYDINDEIQELRLDIKEDKREIDDLNAHIANIDTISTKRLEEDKARIKKDIAREEKALKQNKKVYQSIQSALVKALTSKRKPI</sequence>
<dbReference type="EMBL" id="CP043617">
    <property type="protein sequence ID" value="QFR49759.1"/>
    <property type="molecule type" value="Genomic_DNA"/>
</dbReference>
<organism evidence="2 3">
    <name type="scientific">Sulfurimonas lithotrophica</name>
    <dbReference type="NCBI Taxonomy" id="2590022"/>
    <lineage>
        <taxon>Bacteria</taxon>
        <taxon>Pseudomonadati</taxon>
        <taxon>Campylobacterota</taxon>
        <taxon>Epsilonproteobacteria</taxon>
        <taxon>Campylobacterales</taxon>
        <taxon>Sulfurimonadaceae</taxon>
        <taxon>Sulfurimonas</taxon>
    </lineage>
</organism>
<evidence type="ECO:0000256" key="1">
    <source>
        <dbReference type="SAM" id="Coils"/>
    </source>
</evidence>
<reference evidence="2 3" key="1">
    <citation type="submission" date="2019-09" db="EMBL/GenBank/DDBJ databases">
        <title>Sulfurimonas gotlandica sp. nov., a chemoautotrophic and psychrotolerant epsilonproteobacterium isolated from a pelagic redoxcline, and an emended description of the genus Sulfurimonas.</title>
        <authorList>
            <person name="Wang S."/>
            <person name="Jiang L."/>
            <person name="Shao S."/>
        </authorList>
    </citation>
    <scope>NUCLEOTIDE SEQUENCE [LARGE SCALE GENOMIC DNA]</scope>
    <source>
        <strain evidence="2 3">GYSZ_1</strain>
    </source>
</reference>
<accession>A0A5P8P227</accession>
<proteinExistence type="predicted"/>
<evidence type="ECO:0000313" key="3">
    <source>
        <dbReference type="Proteomes" id="UP000326944"/>
    </source>
</evidence>
<dbReference type="OrthoDB" id="5333112at2"/>
<gene>
    <name evidence="2" type="ORF">FJR48_08465</name>
</gene>
<keyword evidence="1" id="KW-0175">Coiled coil</keyword>
<dbReference type="Proteomes" id="UP000326944">
    <property type="component" value="Chromosome"/>
</dbReference>
<name>A0A5P8P227_9BACT</name>
<feature type="coiled-coil region" evidence="1">
    <location>
        <begin position="314"/>
        <end position="377"/>
    </location>
</feature>
<dbReference type="AlphaFoldDB" id="A0A5P8P227"/>
<evidence type="ECO:0000313" key="2">
    <source>
        <dbReference type="EMBL" id="QFR49759.1"/>
    </source>
</evidence>
<dbReference type="KEGG" id="sulg:FJR48_08465"/>